<protein>
    <submittedName>
        <fullName evidence="2">EB domain-containing protein</fullName>
    </submittedName>
</protein>
<reference evidence="2" key="1">
    <citation type="submission" date="2022-11" db="UniProtKB">
        <authorList>
            <consortium name="WormBaseParasite"/>
        </authorList>
    </citation>
    <scope>IDENTIFICATION</scope>
</reference>
<evidence type="ECO:0000313" key="1">
    <source>
        <dbReference type="Proteomes" id="UP000887579"/>
    </source>
</evidence>
<name>A0AC34GJY8_9BILA</name>
<proteinExistence type="predicted"/>
<accession>A0AC34GJY8</accession>
<dbReference type="WBParaSite" id="ES5_v2.g29848.t1">
    <property type="protein sequence ID" value="ES5_v2.g29848.t1"/>
    <property type="gene ID" value="ES5_v2.g29848"/>
</dbReference>
<dbReference type="Proteomes" id="UP000887579">
    <property type="component" value="Unplaced"/>
</dbReference>
<evidence type="ECO:0000313" key="2">
    <source>
        <dbReference type="WBParaSite" id="ES5_v2.g29848.t1"/>
    </source>
</evidence>
<sequence>MPSLPNPRSRETFIEKPFVGQPCSSLEGCSGGAACICSNPRECKCECPKEMGYSVSTDGKSCRRTRRRLKEKCRSDVDCGAAFSECTSGGCRCKSGFQRDGSGGCKPVAYKCVNHAEPLKFDNKLTTCIVQKMHRDSEASDVIGQDEGSTVAIALAPANSSIALSPRRTSSASSTSDTKRCP</sequence>
<organism evidence="1 2">
    <name type="scientific">Panagrolaimus sp. ES5</name>
    <dbReference type="NCBI Taxonomy" id="591445"/>
    <lineage>
        <taxon>Eukaryota</taxon>
        <taxon>Metazoa</taxon>
        <taxon>Ecdysozoa</taxon>
        <taxon>Nematoda</taxon>
        <taxon>Chromadorea</taxon>
        <taxon>Rhabditida</taxon>
        <taxon>Tylenchina</taxon>
        <taxon>Panagrolaimomorpha</taxon>
        <taxon>Panagrolaimoidea</taxon>
        <taxon>Panagrolaimidae</taxon>
        <taxon>Panagrolaimus</taxon>
    </lineage>
</organism>